<reference evidence="1" key="1">
    <citation type="submission" date="2020-02" db="EMBL/GenBank/DDBJ databases">
        <authorList>
            <person name="Lichtner F.J."/>
        </authorList>
    </citation>
    <scope>NUCLEOTIDE SEQUENCE</scope>
    <source>
        <strain evidence="1">G10</strain>
    </source>
</reference>
<dbReference type="EMBL" id="JAAOZQ010000027">
    <property type="protein sequence ID" value="KAF7525691.1"/>
    <property type="molecule type" value="Genomic_DNA"/>
</dbReference>
<accession>A0A9P5KYV9</accession>
<dbReference type="Proteomes" id="UP000701341">
    <property type="component" value="Unassembled WGS sequence"/>
</dbReference>
<organism evidence="1 2">
    <name type="scientific">Penicillium crustosum</name>
    <name type="common">Blue mold fungus</name>
    <dbReference type="NCBI Taxonomy" id="36656"/>
    <lineage>
        <taxon>Eukaryota</taxon>
        <taxon>Fungi</taxon>
        <taxon>Dikarya</taxon>
        <taxon>Ascomycota</taxon>
        <taxon>Pezizomycotina</taxon>
        <taxon>Eurotiomycetes</taxon>
        <taxon>Eurotiomycetidae</taxon>
        <taxon>Eurotiales</taxon>
        <taxon>Aspergillaceae</taxon>
        <taxon>Penicillium</taxon>
    </lineage>
</organism>
<evidence type="ECO:0000313" key="1">
    <source>
        <dbReference type="EMBL" id="KAF7525691.1"/>
    </source>
</evidence>
<gene>
    <name evidence="1" type="ORF">PCG10_004682</name>
</gene>
<sequence>MDASQAASFVREHRSSLREFNFQNVVLRSGNWDDALAPLTQLSGGEGWRQGQREADTADVPIVLSPAGGTEDAKKLGQSAISDTRAAVGEPGSYEAIAEVFGV</sequence>
<protein>
    <submittedName>
        <fullName evidence="1">Uncharacterized protein</fullName>
    </submittedName>
</protein>
<proteinExistence type="predicted"/>
<evidence type="ECO:0000313" key="2">
    <source>
        <dbReference type="Proteomes" id="UP000701341"/>
    </source>
</evidence>
<comment type="caution">
    <text evidence="1">The sequence shown here is derived from an EMBL/GenBank/DDBJ whole genome shotgun (WGS) entry which is preliminary data.</text>
</comment>
<name>A0A9P5KYV9_PENCR</name>
<keyword evidence="2" id="KW-1185">Reference proteome</keyword>
<dbReference type="AlphaFoldDB" id="A0A9P5KYV9"/>